<keyword evidence="6" id="KW-1185">Reference proteome</keyword>
<feature type="repeat" description="PPR" evidence="3">
    <location>
        <begin position="266"/>
        <end position="298"/>
    </location>
</feature>
<comment type="caution">
    <text evidence="5">The sequence shown here is derived from an EMBL/GenBank/DDBJ whole genome shotgun (WGS) entry which is preliminary data.</text>
</comment>
<dbReference type="Pfam" id="PF13812">
    <property type="entry name" value="PPR_3"/>
    <property type="match status" value="3"/>
</dbReference>
<dbReference type="Pfam" id="PF13041">
    <property type="entry name" value="PPR_2"/>
    <property type="match status" value="2"/>
</dbReference>
<proteinExistence type="inferred from homology"/>
<evidence type="ECO:0000313" key="6">
    <source>
        <dbReference type="Proteomes" id="UP001190700"/>
    </source>
</evidence>
<feature type="repeat" description="PPR" evidence="3">
    <location>
        <begin position="654"/>
        <end position="690"/>
    </location>
</feature>
<accession>A0AAE0BFL0</accession>
<keyword evidence="2" id="KW-0677">Repeat</keyword>
<organism evidence="5 6">
    <name type="scientific">Cymbomonas tetramitiformis</name>
    <dbReference type="NCBI Taxonomy" id="36881"/>
    <lineage>
        <taxon>Eukaryota</taxon>
        <taxon>Viridiplantae</taxon>
        <taxon>Chlorophyta</taxon>
        <taxon>Pyramimonadophyceae</taxon>
        <taxon>Pyramimonadales</taxon>
        <taxon>Pyramimonadaceae</taxon>
        <taxon>Cymbomonas</taxon>
    </lineage>
</organism>
<dbReference type="PANTHER" id="PTHR47447:SF21">
    <property type="entry name" value="PENTACOTRIPEPTIDE-REPEAT REGION OF PRORP DOMAIN-CONTAINING PROTEIN"/>
    <property type="match status" value="1"/>
</dbReference>
<comment type="similarity">
    <text evidence="1">Belongs to the PPR family. P subfamily.</text>
</comment>
<protein>
    <submittedName>
        <fullName evidence="5">Uncharacterized protein</fullName>
    </submittedName>
</protein>
<feature type="repeat" description="PPR" evidence="3">
    <location>
        <begin position="140"/>
        <end position="176"/>
    </location>
</feature>
<dbReference type="InterPro" id="IPR002885">
    <property type="entry name" value="PPR_rpt"/>
</dbReference>
<feature type="repeat" description="PPR" evidence="3">
    <location>
        <begin position="346"/>
        <end position="380"/>
    </location>
</feature>
<dbReference type="PROSITE" id="PS51375">
    <property type="entry name" value="PPR"/>
    <property type="match status" value="7"/>
</dbReference>
<sequence>MIQNHGQGCHALPEASRLCWSLPPGRLPKPGSPHAARGQAATNSSSSFKLLQRPPPRGLREKHVVHAASPDSVDISEEVTAKFLEALEFDDPESLVIPNSRKAYNDQLHECAISRPAQVEKAEMLLERMQQSVESRIRPNTVTYNLVLQSYAEAEPPRTEAAATLLARMEEAGASVDAEASEEPGVHPNVLTYTTVMKAYANMAPPKAEEAAAILRRMEASGISADVVAYTTVVNAYASCLPARDAQAEALVKEMEQLDDEDAQPNTVTYNSLITALVHARPPRLQDAKEVLERMRQSPSREQRPNTSTLSILINALANADPPQGAEAEALLREMEESDDPDMQPDIIAYNSMMHVYSVTGDPVSGKRLLKTMEAVGKPSIMPSLFTCNMLISAYANADPPQPENAQYVMRRMERSRDAELLPDTVSYSALIAAYIKCSPPRTQEAEDILVFMEDSGDPFVMPNTVTYNNLLATYANTRPIKLKKALQMLDDMHKRPESKPDTLSYNNILNAYANCRPLQLREMEKIVDLMLESSDPYVKASHGPQMLSRQAAALRCSLGKPRPSDALSARPLSVQTALAGHSFALGFHDSMLRHCGLQALMWRIHPFHFMDAHPRGGVDSRTFYWLAMAYVRKSAAAGLEVVRRMKAAGVAPNIQIYNVIISAVVQQRHVDTEMVRSILREAEDEGLTPDTVTYNTMMNAYASYPAQIDEAYELLEQMESRGAEEPGRPDLITYSTLLSAHANSRVPDVERAEALLQRMEGSEDVSLRPNTVAYNTMMKLYAGEGVAGRGGAAAAEELLVRMQASSRQNAQPTTVSFNTLISAYANALPAEVDACEKVLSDMEKLEQPEMTPDHISYSSVINAHGKASTVDPNRARGILDRMLNRGCKADVVLYSSLMVVCARADDEFLEDAVTIAQWAFDQVEKCNSHCYVQLIKVFGRCGQHDQVMRLLKKARAEHVVNRFVYNAAMQSSGTAANVLAIYEHMQKDAVAGDTLTTILVNQATQGGDPRPPSGRAKQTGSRGITLRKDRGDAERIVTSADDASGNRQPQRRERPIIRKSRPVIIKRSDKNAS</sequence>
<feature type="compositionally biased region" description="Basic and acidic residues" evidence="4">
    <location>
        <begin position="1027"/>
        <end position="1036"/>
    </location>
</feature>
<dbReference type="AlphaFoldDB" id="A0AAE0BFL0"/>
<evidence type="ECO:0000256" key="4">
    <source>
        <dbReference type="SAM" id="MobiDB-lite"/>
    </source>
</evidence>
<evidence type="ECO:0000256" key="1">
    <source>
        <dbReference type="ARBA" id="ARBA00007626"/>
    </source>
</evidence>
<feature type="compositionally biased region" description="Polar residues" evidence="4">
    <location>
        <begin position="40"/>
        <end position="49"/>
    </location>
</feature>
<gene>
    <name evidence="5" type="ORF">CYMTET_54196</name>
</gene>
<feature type="repeat" description="PPR" evidence="3">
    <location>
        <begin position="691"/>
        <end position="726"/>
    </location>
</feature>
<evidence type="ECO:0000313" key="5">
    <source>
        <dbReference type="EMBL" id="KAK3235606.1"/>
    </source>
</evidence>
<feature type="repeat" description="PPR" evidence="3">
    <location>
        <begin position="854"/>
        <end position="890"/>
    </location>
</feature>
<dbReference type="InterPro" id="IPR011990">
    <property type="entry name" value="TPR-like_helical_dom_sf"/>
</dbReference>
<feature type="repeat" description="PPR" evidence="3">
    <location>
        <begin position="189"/>
        <end position="225"/>
    </location>
</feature>
<reference evidence="5 6" key="1">
    <citation type="journal article" date="2015" name="Genome Biol. Evol.">
        <title>Comparative Genomics of a Bacterivorous Green Alga Reveals Evolutionary Causalities and Consequences of Phago-Mixotrophic Mode of Nutrition.</title>
        <authorList>
            <person name="Burns J.A."/>
            <person name="Paasch A."/>
            <person name="Narechania A."/>
            <person name="Kim E."/>
        </authorList>
    </citation>
    <scope>NUCLEOTIDE SEQUENCE [LARGE SCALE GENOMIC DNA]</scope>
    <source>
        <strain evidence="5 6">PLY_AMNH</strain>
    </source>
</reference>
<dbReference type="Proteomes" id="UP001190700">
    <property type="component" value="Unassembled WGS sequence"/>
</dbReference>
<dbReference type="PANTHER" id="PTHR47447">
    <property type="entry name" value="OS03G0856100 PROTEIN"/>
    <property type="match status" value="1"/>
</dbReference>
<name>A0AAE0BFL0_9CHLO</name>
<feature type="region of interest" description="Disordered" evidence="4">
    <location>
        <begin position="1004"/>
        <end position="1074"/>
    </location>
</feature>
<dbReference type="EMBL" id="LGRX02035263">
    <property type="protein sequence ID" value="KAK3235606.1"/>
    <property type="molecule type" value="Genomic_DNA"/>
</dbReference>
<evidence type="ECO:0000256" key="3">
    <source>
        <dbReference type="PROSITE-ProRule" id="PRU00708"/>
    </source>
</evidence>
<feature type="region of interest" description="Disordered" evidence="4">
    <location>
        <begin position="23"/>
        <end position="59"/>
    </location>
</feature>
<evidence type="ECO:0000256" key="2">
    <source>
        <dbReference type="ARBA" id="ARBA00022737"/>
    </source>
</evidence>
<dbReference type="Gene3D" id="1.25.40.10">
    <property type="entry name" value="Tetratricopeptide repeat domain"/>
    <property type="match status" value="6"/>
</dbReference>